<feature type="chain" id="PRO_5025427882" evidence="2">
    <location>
        <begin position="32"/>
        <end position="113"/>
    </location>
</feature>
<reference evidence="4" key="1">
    <citation type="journal article" date="2020" name="Nat. Commun.">
        <title>Genome sequence of the cluster root forming white lupin.</title>
        <authorList>
            <person name="Hufnagel B."/>
            <person name="Marques A."/>
            <person name="Soriano A."/>
            <person name="Marques L."/>
            <person name="Divol F."/>
            <person name="Doumas P."/>
            <person name="Sallet E."/>
            <person name="Mancinotti D."/>
            <person name="Carrere S."/>
            <person name="Marande W."/>
            <person name="Arribat S."/>
            <person name="Keller J."/>
            <person name="Huneau C."/>
            <person name="Blein T."/>
            <person name="Aime D."/>
            <person name="Laguerre M."/>
            <person name="Taylor J."/>
            <person name="Schubert V."/>
            <person name="Nelson M."/>
            <person name="Geu-Flores F."/>
            <person name="Crespi M."/>
            <person name="Gallardo-Guerrero K."/>
            <person name="Delaux P.-M."/>
            <person name="Salse J."/>
            <person name="Berges H."/>
            <person name="Guyot R."/>
            <person name="Gouzy J."/>
            <person name="Peret B."/>
        </authorList>
    </citation>
    <scope>NUCLEOTIDE SEQUENCE [LARGE SCALE GENOMIC DNA]</scope>
    <source>
        <strain evidence="4">cv. Amiga</strain>
    </source>
</reference>
<sequence>MAREAASHFHLSMAFLFFFFTLLLVSHFSLAVIEHNLSPLTSANDGTKKRNTMVDASEREGSIQNFKKDMTLRESGPKRGHTRAPRSPLQWQNRIFNASEHEVPSGPNPIANR</sequence>
<keyword evidence="4" id="KW-1185">Reference proteome</keyword>
<dbReference type="AlphaFoldDB" id="A0A6A4Q9H8"/>
<gene>
    <name evidence="3" type="ORF">Lalb_Chr07g0188171</name>
</gene>
<evidence type="ECO:0000256" key="1">
    <source>
        <dbReference type="SAM" id="MobiDB-lite"/>
    </source>
</evidence>
<keyword evidence="2" id="KW-0732">Signal</keyword>
<comment type="caution">
    <text evidence="3">The sequence shown here is derived from an EMBL/GenBank/DDBJ whole genome shotgun (WGS) entry which is preliminary data.</text>
</comment>
<dbReference type="EMBL" id="WOCE01000007">
    <property type="protein sequence ID" value="KAE9610587.1"/>
    <property type="molecule type" value="Genomic_DNA"/>
</dbReference>
<feature type="region of interest" description="Disordered" evidence="1">
    <location>
        <begin position="40"/>
        <end position="113"/>
    </location>
</feature>
<dbReference type="Proteomes" id="UP000447434">
    <property type="component" value="Chromosome 7"/>
</dbReference>
<evidence type="ECO:0000313" key="4">
    <source>
        <dbReference type="Proteomes" id="UP000447434"/>
    </source>
</evidence>
<dbReference type="PANTHER" id="PTHR35301">
    <property type="entry name" value="CLAVATA3/ESR (CLE)-RELATED PROTEIN 41-RELATED"/>
    <property type="match status" value="1"/>
</dbReference>
<protein>
    <submittedName>
        <fullName evidence="3">Uncharacterized protein</fullName>
    </submittedName>
</protein>
<dbReference type="InterPro" id="IPR037495">
    <property type="entry name" value="CLE41/42/44"/>
</dbReference>
<feature type="compositionally biased region" description="Basic and acidic residues" evidence="1">
    <location>
        <begin position="56"/>
        <end position="77"/>
    </location>
</feature>
<feature type="signal peptide" evidence="2">
    <location>
        <begin position="1"/>
        <end position="31"/>
    </location>
</feature>
<name>A0A6A4Q9H8_LUPAL</name>
<dbReference type="GO" id="GO:0033612">
    <property type="term" value="F:receptor serine/threonine kinase binding"/>
    <property type="evidence" value="ECO:0007669"/>
    <property type="project" value="InterPro"/>
</dbReference>
<dbReference type="GO" id="GO:0048046">
    <property type="term" value="C:apoplast"/>
    <property type="evidence" value="ECO:0007669"/>
    <property type="project" value="TreeGrafter"/>
</dbReference>
<organism evidence="3 4">
    <name type="scientific">Lupinus albus</name>
    <name type="common">White lupine</name>
    <name type="synonym">Lupinus termis</name>
    <dbReference type="NCBI Taxonomy" id="3870"/>
    <lineage>
        <taxon>Eukaryota</taxon>
        <taxon>Viridiplantae</taxon>
        <taxon>Streptophyta</taxon>
        <taxon>Embryophyta</taxon>
        <taxon>Tracheophyta</taxon>
        <taxon>Spermatophyta</taxon>
        <taxon>Magnoliopsida</taxon>
        <taxon>eudicotyledons</taxon>
        <taxon>Gunneridae</taxon>
        <taxon>Pentapetalae</taxon>
        <taxon>rosids</taxon>
        <taxon>fabids</taxon>
        <taxon>Fabales</taxon>
        <taxon>Fabaceae</taxon>
        <taxon>Papilionoideae</taxon>
        <taxon>50 kb inversion clade</taxon>
        <taxon>genistoids sensu lato</taxon>
        <taxon>core genistoids</taxon>
        <taxon>Genisteae</taxon>
        <taxon>Lupinus</taxon>
    </lineage>
</organism>
<evidence type="ECO:0000256" key="2">
    <source>
        <dbReference type="SAM" id="SignalP"/>
    </source>
</evidence>
<evidence type="ECO:0000313" key="3">
    <source>
        <dbReference type="EMBL" id="KAE9610587.1"/>
    </source>
</evidence>
<dbReference type="OrthoDB" id="1656699at2759"/>
<dbReference type="GO" id="GO:0010089">
    <property type="term" value="P:xylem development"/>
    <property type="evidence" value="ECO:0007669"/>
    <property type="project" value="InterPro"/>
</dbReference>
<accession>A0A6A4Q9H8</accession>
<proteinExistence type="predicted"/>
<dbReference type="PANTHER" id="PTHR35301:SF3">
    <property type="entry name" value="CLE03 PROTEIN"/>
    <property type="match status" value="1"/>
</dbReference>